<evidence type="ECO:0000313" key="1">
    <source>
        <dbReference type="EMBL" id="GAH19767.1"/>
    </source>
</evidence>
<reference evidence="1" key="1">
    <citation type="journal article" date="2014" name="Front. Microbiol.">
        <title>High frequency of phylogenetically diverse reductive dehalogenase-homologous genes in deep subseafloor sedimentary metagenomes.</title>
        <authorList>
            <person name="Kawai M."/>
            <person name="Futagami T."/>
            <person name="Toyoda A."/>
            <person name="Takaki Y."/>
            <person name="Nishi S."/>
            <person name="Hori S."/>
            <person name="Arai W."/>
            <person name="Tsubouchi T."/>
            <person name="Morono Y."/>
            <person name="Uchiyama I."/>
            <person name="Ito T."/>
            <person name="Fujiyama A."/>
            <person name="Inagaki F."/>
            <person name="Takami H."/>
        </authorList>
    </citation>
    <scope>NUCLEOTIDE SEQUENCE</scope>
    <source>
        <strain evidence="1">Expedition CK06-06</strain>
    </source>
</reference>
<evidence type="ECO:0008006" key="2">
    <source>
        <dbReference type="Google" id="ProtNLM"/>
    </source>
</evidence>
<dbReference type="InterPro" id="IPR029063">
    <property type="entry name" value="SAM-dependent_MTases_sf"/>
</dbReference>
<dbReference type="Gene3D" id="3.40.50.150">
    <property type="entry name" value="Vaccinia Virus protein VP39"/>
    <property type="match status" value="1"/>
</dbReference>
<name>X1DHU0_9ZZZZ</name>
<feature type="non-terminal residue" evidence="1">
    <location>
        <position position="1"/>
    </location>
</feature>
<dbReference type="AlphaFoldDB" id="X1DHU0"/>
<organism evidence="1">
    <name type="scientific">marine sediment metagenome</name>
    <dbReference type="NCBI Taxonomy" id="412755"/>
    <lineage>
        <taxon>unclassified sequences</taxon>
        <taxon>metagenomes</taxon>
        <taxon>ecological metagenomes</taxon>
    </lineage>
</organism>
<comment type="caution">
    <text evidence="1">The sequence shown here is derived from an EMBL/GenBank/DDBJ whole genome shotgun (WGS) entry which is preliminary data.</text>
</comment>
<dbReference type="SUPFAM" id="SSF53335">
    <property type="entry name" value="S-adenosyl-L-methionine-dependent methyltransferases"/>
    <property type="match status" value="1"/>
</dbReference>
<dbReference type="EMBL" id="BARU01004339">
    <property type="protein sequence ID" value="GAH19767.1"/>
    <property type="molecule type" value="Genomic_DNA"/>
</dbReference>
<sequence length="259" mass="29231">ISPIFLGDLEQSSYDNMMQARKSLYEDVVIPLLDDIKSTLNLKIAPMYGDIVIAYDTSKVAALREDYGKKVEQAKTLWAMGIPFDQINQRLEMGFEEFPGWNRGYLPLTLLPTGASSAPAGEEEDAEKLLMDFLGAKPVSRQELKVLNLQTEEAKTAHWKRIDRRRIGWWGVVSKKVKPLYEAEAEAILKALKGVKALSPRDWEEAYSEDPPHWAVDLTPSLFAQDFTKEMADRKLKSVLEIGCGNGRDSIFFARAGFK</sequence>
<proteinExistence type="predicted"/>
<protein>
    <recommendedName>
        <fullName evidence="2">Tellurite resistance methyltransferase TehB-like domain-containing protein</fullName>
    </recommendedName>
</protein>
<gene>
    <name evidence="1" type="ORF">S03H2_08793</name>
</gene>
<accession>X1DHU0</accession>